<evidence type="ECO:0000256" key="2">
    <source>
        <dbReference type="ARBA" id="ARBA00006992"/>
    </source>
</evidence>
<keyword evidence="10" id="KW-1185">Reference proteome</keyword>
<dbReference type="GO" id="GO:0031490">
    <property type="term" value="F:chromatin DNA binding"/>
    <property type="evidence" value="ECO:0007669"/>
    <property type="project" value="TreeGrafter"/>
</dbReference>
<gene>
    <name evidence="9" type="ORF">EGR_04257</name>
</gene>
<feature type="region of interest" description="Disordered" evidence="5">
    <location>
        <begin position="761"/>
        <end position="822"/>
    </location>
</feature>
<dbReference type="Gene3D" id="3.40.50.300">
    <property type="entry name" value="P-loop containing nucleotide triphosphate hydrolases"/>
    <property type="match status" value="1"/>
</dbReference>
<feature type="region of interest" description="Disordered" evidence="5">
    <location>
        <begin position="1702"/>
        <end position="1746"/>
    </location>
</feature>
<feature type="compositionally biased region" description="Polar residues" evidence="5">
    <location>
        <begin position="1723"/>
        <end position="1732"/>
    </location>
</feature>
<feature type="compositionally biased region" description="Low complexity" evidence="5">
    <location>
        <begin position="1702"/>
        <end position="1716"/>
    </location>
</feature>
<organism evidence="9 10">
    <name type="scientific">Echinococcus granulosus</name>
    <name type="common">Hydatid tapeworm</name>
    <dbReference type="NCBI Taxonomy" id="6210"/>
    <lineage>
        <taxon>Eukaryota</taxon>
        <taxon>Metazoa</taxon>
        <taxon>Spiralia</taxon>
        <taxon>Lophotrochozoa</taxon>
        <taxon>Platyhelminthes</taxon>
        <taxon>Cestoda</taxon>
        <taxon>Eucestoda</taxon>
        <taxon>Cyclophyllidea</taxon>
        <taxon>Taeniidae</taxon>
        <taxon>Echinococcus</taxon>
        <taxon>Echinococcus granulosus group</taxon>
    </lineage>
</organism>
<dbReference type="Pfam" id="PF13872">
    <property type="entry name" value="AAA_34"/>
    <property type="match status" value="1"/>
</dbReference>
<dbReference type="RefSeq" id="XP_024352014.1">
    <property type="nucleotide sequence ID" value="XM_024493506.1"/>
</dbReference>
<evidence type="ECO:0000313" key="10">
    <source>
        <dbReference type="Proteomes" id="UP000019149"/>
    </source>
</evidence>
<comment type="caution">
    <text evidence="9">The sequence shown here is derived from an EMBL/GenBank/DDBJ whole genome shotgun (WGS) entry which is preliminary data.</text>
</comment>
<evidence type="ECO:0000259" key="6">
    <source>
        <dbReference type="Pfam" id="PF13871"/>
    </source>
</evidence>
<dbReference type="EMBL" id="APAU02000026">
    <property type="protein sequence ID" value="EUB60818.1"/>
    <property type="molecule type" value="Genomic_DNA"/>
</dbReference>
<dbReference type="InterPro" id="IPR039187">
    <property type="entry name" value="SNO_AAA"/>
</dbReference>
<dbReference type="STRING" id="6210.W6UID0"/>
<dbReference type="InterPro" id="IPR026937">
    <property type="entry name" value="SBNO_Helicase_C_dom"/>
</dbReference>
<feature type="region of interest" description="Disordered" evidence="5">
    <location>
        <begin position="834"/>
        <end position="860"/>
    </location>
</feature>
<feature type="domain" description="SBNO alpha/beta" evidence="8">
    <location>
        <begin position="1278"/>
        <end position="1411"/>
    </location>
</feature>
<dbReference type="GO" id="GO:0009967">
    <property type="term" value="P:positive regulation of signal transduction"/>
    <property type="evidence" value="ECO:0007669"/>
    <property type="project" value="UniProtKB-ARBA"/>
</dbReference>
<name>W6UID0_ECHGR</name>
<feature type="compositionally biased region" description="Low complexity" evidence="5">
    <location>
        <begin position="1624"/>
        <end position="1635"/>
    </location>
</feature>
<dbReference type="GeneID" id="36339972"/>
<evidence type="ECO:0000256" key="1">
    <source>
        <dbReference type="ARBA" id="ARBA00004123"/>
    </source>
</evidence>
<dbReference type="OMA" id="VSQMWMN"/>
<dbReference type="InterPro" id="IPR026741">
    <property type="entry name" value="SNO"/>
</dbReference>
<evidence type="ECO:0000256" key="3">
    <source>
        <dbReference type="ARBA" id="ARBA00023054"/>
    </source>
</evidence>
<evidence type="ECO:0000259" key="8">
    <source>
        <dbReference type="Pfam" id="PF25373"/>
    </source>
</evidence>
<dbReference type="GO" id="GO:0006355">
    <property type="term" value="P:regulation of DNA-templated transcription"/>
    <property type="evidence" value="ECO:0007669"/>
    <property type="project" value="InterPro"/>
</dbReference>
<feature type="domain" description="Strawberry notch helicase C" evidence="6">
    <location>
        <begin position="949"/>
        <end position="1240"/>
    </location>
</feature>
<dbReference type="InterPro" id="IPR057332">
    <property type="entry name" value="SBNO_a/b_dom"/>
</dbReference>
<dbReference type="OrthoDB" id="421838at2759"/>
<evidence type="ECO:0000313" key="9">
    <source>
        <dbReference type="EMBL" id="EUB60818.1"/>
    </source>
</evidence>
<dbReference type="PANTHER" id="PTHR12706:SF30">
    <property type="entry name" value="PROTEIN STRAWBERRY NOTCH-RELATED"/>
    <property type="match status" value="1"/>
</dbReference>
<feature type="domain" description="Strawberry notch AAA" evidence="7">
    <location>
        <begin position="274"/>
        <end position="572"/>
    </location>
</feature>
<dbReference type="InterPro" id="IPR027417">
    <property type="entry name" value="P-loop_NTPase"/>
</dbReference>
<evidence type="ECO:0000256" key="4">
    <source>
        <dbReference type="ARBA" id="ARBA00023242"/>
    </source>
</evidence>
<feature type="compositionally biased region" description="Basic residues" evidence="5">
    <location>
        <begin position="834"/>
        <end position="848"/>
    </location>
</feature>
<dbReference type="GO" id="GO:0005634">
    <property type="term" value="C:nucleus"/>
    <property type="evidence" value="ECO:0007669"/>
    <property type="project" value="UniProtKB-SubCell"/>
</dbReference>
<comment type="similarity">
    <text evidence="2">Belongs to the SBNO family.</text>
</comment>
<dbReference type="GO" id="GO:0042393">
    <property type="term" value="F:histone binding"/>
    <property type="evidence" value="ECO:0007669"/>
    <property type="project" value="TreeGrafter"/>
</dbReference>
<sequence>MLFYPCLNAPRRFVERHIETVGFPAGRSGGVRKSVALIDHVVRTTVRSGVVKDMEPADAFEIALQGLTAKDDSLSMPVTEQVSPDSAIVADVKPAESDSNQEDYGLDIISKALKSAGITPSDVPNPVTTVAPTQIYTVINQTGNPLVQIPSVTNTQLRVPTISGVASRLIQLSKVSRAPTIIRKRPSAEPATFPPVKFIRRGDAPSSGPVKIETVSDMKFRTQTLGPQRIPMNYPLNFLSQKRDEEIEEDDSDDLAQAETYADYVPAKLHLGCRHPDPIVESSTLSSVSPPDIHYNLRLPREVIDSGRLSALQLEAVVYASQRHECILPNGQRAGFLIGDGAGVGKGRTIAAIIYENYMQHRKKAIWLSVSNDLRVDAERDLRDVGLTKLEVHSLNKFRYAKISGKVNGSVKKGVLFSTYSSLIGESQGGAKAKYKTRLKQIVHWCGKDFDGVIVFDECHRAKNLTPSGSQKPTKTGLTVLELQNRLPNARIVYASATGATEPRNMAYMTRLGLWGKGTPFKDFNSFIQFIERRGVGGMELVAMDMKLRGMYIARQLSFHGVKFTIRPVEIEYVLLNGQSFVNVYNQSADLWVCAYEYFSEAARLINASDKYRKTMWGQFWSAHQRFFKYLCIAAKVDACVELCKMALNAEKCVVIGLQSTGEAKTLEQVEEFGTDLGEFVSTAKGVLQSLVERYFPTASNLESFTARGEKLTIAGDRSSSTTLTRAGRAVAGGKGSGLGLKDILGEKAFAKLIAGGSLTGYDDDDSDRGNPGSVATGTKKDDSDDAVSDEDDDNDDEWGNESDNQSKANGGDSSSEYYDSDLEISNNCRGGVKRTKKSRIGASSKRKQVYESDAAADSDDDDMDYDAMCDTFFARQRERAIRQNDSLWADESTRNLSAKYFLDSKSPDGMLASNGSVSLEEARKKCDGMKELLLGHIERIGRYLPPSSLDELIEKLGGPSRVAEMTGRRGRVVMNDSGRALYESRREGDCAMETINLMEKQRFMDGEKLIAIVSEAASSGISLQADRRAKNQRRRVHITLELPWSADRAIQQFGRTHRSNQVSSPEYIFLISDLAGEQRFASTVAKRLESLGALTHGDRRATETRDLSRFNIDTKLGREALDIVLKTCIWGEEGIIKPPADYRSEDPIVADAKTLEPLPPTLRPYHQFLSDVKSGLQGVGFLNGRTRDKDSRHMVKFLNRILGLHVHTQNAFFQYFSDTLEELVRRAKRGNRLDLGIMDLGTTGQNLEIVWTRKFDTRFLSDSTQVCLHKVTTQRGVSWASAMELYAQHDGDEDGFYLPKQSTVSRVMPLLAFCLRNKAGDVGDRERRKMKRLYRVYRPNTGMQSEPMEYGKLTEQYVKVSNPTDCQEHWSTIYDESATRCIHLIQRNHCNRVSVRNPQGRSGICEVGLRERTYYVLSGSVMNVWTHVERVLTNQAGNSPPMQVVRLKPKDGKRIVGVLIPQDGVEAVLDCLNILQSNPDDIHLRPAPLPSGLSQPIHQVRSLSRSSLPPPIIKSTGQPPIVIGKPSVRFSVANATNTNAAAMTRNPVRNFGNATASTITTGVASSNAPTFLSPRMSFTALHQPLSRFPLASRAQSRLEAAFQCQPISQARNIVPQRVFTSINAPSSQQSNSPQRFASPRGFQPSRPPSTRVTAPRAGRINWVSQDNGYYVNNLPVQGVFQPRLQTQQQLVQLQQVYQQPQRQQPSQQKSRQLSQVPPTLVSAASPNNTANPIGRTKSCVPPNGASGRDPDRCICLNPCSFSLCPLPVCIPLLDEPPV</sequence>
<dbReference type="PANTHER" id="PTHR12706">
    <property type="entry name" value="STRAWBERRY NOTCH-RELATED"/>
    <property type="match status" value="1"/>
</dbReference>
<dbReference type="Pfam" id="PF13871">
    <property type="entry name" value="Helicase_C_4"/>
    <property type="match status" value="1"/>
</dbReference>
<feature type="compositionally biased region" description="Acidic residues" evidence="5">
    <location>
        <begin position="784"/>
        <end position="801"/>
    </location>
</feature>
<proteinExistence type="inferred from homology"/>
<dbReference type="KEGG" id="egl:EGR_04257"/>
<evidence type="ECO:0000259" key="7">
    <source>
        <dbReference type="Pfam" id="PF13872"/>
    </source>
</evidence>
<reference evidence="9 10" key="1">
    <citation type="journal article" date="2013" name="Nat. Genet.">
        <title>The genome of the hydatid tapeworm Echinococcus granulosus.</title>
        <authorList>
            <person name="Zheng H."/>
            <person name="Zhang W."/>
            <person name="Zhang L."/>
            <person name="Zhang Z."/>
            <person name="Li J."/>
            <person name="Lu G."/>
            <person name="Zhu Y."/>
            <person name="Wang Y."/>
            <person name="Huang Y."/>
            <person name="Liu J."/>
            <person name="Kang H."/>
            <person name="Chen J."/>
            <person name="Wang L."/>
            <person name="Chen A."/>
            <person name="Yu S."/>
            <person name="Gao Z."/>
            <person name="Jin L."/>
            <person name="Gu W."/>
            <person name="Wang Z."/>
            <person name="Zhao L."/>
            <person name="Shi B."/>
            <person name="Wen H."/>
            <person name="Lin R."/>
            <person name="Jones M.K."/>
            <person name="Brejova B."/>
            <person name="Vinar T."/>
            <person name="Zhao G."/>
            <person name="McManus D.P."/>
            <person name="Chen Z."/>
            <person name="Zhou Y."/>
            <person name="Wang S."/>
        </authorList>
    </citation>
    <scope>NUCLEOTIDE SEQUENCE [LARGE SCALE GENOMIC DNA]</scope>
</reference>
<comment type="subcellular location">
    <subcellularLocation>
        <location evidence="1">Nucleus</location>
    </subcellularLocation>
</comment>
<accession>W6UID0</accession>
<protein>
    <submittedName>
        <fullName evidence="9">Protein strawberry notch</fullName>
    </submittedName>
</protein>
<dbReference type="Proteomes" id="UP000019149">
    <property type="component" value="Unassembled WGS sequence"/>
</dbReference>
<dbReference type="SUPFAM" id="SSF52540">
    <property type="entry name" value="P-loop containing nucleoside triphosphate hydrolases"/>
    <property type="match status" value="2"/>
</dbReference>
<feature type="region of interest" description="Disordered" evidence="5">
    <location>
        <begin position="1624"/>
        <end position="1659"/>
    </location>
</feature>
<keyword evidence="3" id="KW-0175">Coiled coil</keyword>
<dbReference type="CTD" id="36339972"/>
<dbReference type="FunFam" id="3.40.50.300:FF:000282">
    <property type="entry name" value="Strawberry notch homolog 1 (Drosophila)"/>
    <property type="match status" value="1"/>
</dbReference>
<evidence type="ECO:0000256" key="5">
    <source>
        <dbReference type="SAM" id="MobiDB-lite"/>
    </source>
</evidence>
<dbReference type="Pfam" id="PF25373">
    <property type="entry name" value="SBNO"/>
    <property type="match status" value="1"/>
</dbReference>
<keyword evidence="4" id="KW-0539">Nucleus</keyword>